<dbReference type="RefSeq" id="WP_159807764.1">
    <property type="nucleotide sequence ID" value="NZ_BLJE01000002.1"/>
</dbReference>
<dbReference type="Pfam" id="PF03466">
    <property type="entry name" value="LysR_substrate"/>
    <property type="match status" value="1"/>
</dbReference>
<dbReference type="InterPro" id="IPR005119">
    <property type="entry name" value="LysR_subst-bd"/>
</dbReference>
<dbReference type="InterPro" id="IPR036388">
    <property type="entry name" value="WH-like_DNA-bd_sf"/>
</dbReference>
<feature type="domain" description="HTH lysR-type" evidence="5">
    <location>
        <begin position="4"/>
        <end position="61"/>
    </location>
</feature>
<reference evidence="6 7" key="1">
    <citation type="submission" date="2019-12" db="EMBL/GenBank/DDBJ databases">
        <title>Litoreibacter badius sp. nov., a novel bacteriochlorophyll a-containing bacterium in the genus Litoreibacter.</title>
        <authorList>
            <person name="Kanamuro M."/>
            <person name="Takabe Y."/>
            <person name="Mori K."/>
            <person name="Takaichi S."/>
            <person name="Hanada S."/>
        </authorList>
    </citation>
    <scope>NUCLEOTIDE SEQUENCE [LARGE SCALE GENOMIC DNA]</scope>
    <source>
        <strain evidence="6 7">K6</strain>
    </source>
</reference>
<dbReference type="PANTHER" id="PTHR30537:SF3">
    <property type="entry name" value="TRANSCRIPTIONAL REGULATORY PROTEIN"/>
    <property type="match status" value="1"/>
</dbReference>
<keyword evidence="7" id="KW-1185">Reference proteome</keyword>
<proteinExistence type="inferred from homology"/>
<dbReference type="AlphaFoldDB" id="A0A6N6JIJ6"/>
<dbReference type="SUPFAM" id="SSF53850">
    <property type="entry name" value="Periplasmic binding protein-like II"/>
    <property type="match status" value="1"/>
</dbReference>
<protein>
    <submittedName>
        <fullName evidence="6">LysR family transcriptional regulator</fullName>
    </submittedName>
</protein>
<dbReference type="SUPFAM" id="SSF46785">
    <property type="entry name" value="Winged helix' DNA-binding domain"/>
    <property type="match status" value="1"/>
</dbReference>
<dbReference type="Gene3D" id="3.40.190.290">
    <property type="match status" value="1"/>
</dbReference>
<organism evidence="6 7">
    <name type="scientific">Litoreibacter roseus</name>
    <dbReference type="NCBI Taxonomy" id="2601869"/>
    <lineage>
        <taxon>Bacteria</taxon>
        <taxon>Pseudomonadati</taxon>
        <taxon>Pseudomonadota</taxon>
        <taxon>Alphaproteobacteria</taxon>
        <taxon>Rhodobacterales</taxon>
        <taxon>Roseobacteraceae</taxon>
        <taxon>Litoreibacter</taxon>
    </lineage>
</organism>
<evidence type="ECO:0000313" key="6">
    <source>
        <dbReference type="EMBL" id="GFE65650.1"/>
    </source>
</evidence>
<evidence type="ECO:0000256" key="3">
    <source>
        <dbReference type="ARBA" id="ARBA00023125"/>
    </source>
</evidence>
<sequence length="292" mass="32285">MKNFDWDTLRIFLAIVRSGSLRGASQTLGVSHATVRRAIDGLETSLSTRLFERSIQGLSMTQPGETLLTHAQEIERQTKQIERKLFGLDANPSGTVRVSIPPSFTQSFLAPILASFAQAYPDIEIELISTNKVSNLARAEADVSIRVAYDVDDDLIGRRLVQYTICAFASPDYLAARPNLTIGDGAEASWIGFSANTDWVADSPFPNAPARHILPEIYPQMEAAAHGVGMIWIPAFLGDTDPRLVRVPGVEAELNRSIWILLHGDLRKTARVRAFVDHTTDFVLRNRARFAV</sequence>
<evidence type="ECO:0000313" key="7">
    <source>
        <dbReference type="Proteomes" id="UP000436822"/>
    </source>
</evidence>
<dbReference type="InterPro" id="IPR058163">
    <property type="entry name" value="LysR-type_TF_proteobact-type"/>
</dbReference>
<dbReference type="GO" id="GO:0003700">
    <property type="term" value="F:DNA-binding transcription factor activity"/>
    <property type="evidence" value="ECO:0007669"/>
    <property type="project" value="InterPro"/>
</dbReference>
<keyword evidence="4" id="KW-0804">Transcription</keyword>
<accession>A0A6N6JIJ6</accession>
<dbReference type="GO" id="GO:0043565">
    <property type="term" value="F:sequence-specific DNA binding"/>
    <property type="evidence" value="ECO:0007669"/>
    <property type="project" value="TreeGrafter"/>
</dbReference>
<dbReference type="Proteomes" id="UP000436822">
    <property type="component" value="Unassembled WGS sequence"/>
</dbReference>
<dbReference type="EMBL" id="BLJE01000002">
    <property type="protein sequence ID" value="GFE65650.1"/>
    <property type="molecule type" value="Genomic_DNA"/>
</dbReference>
<keyword evidence="2" id="KW-0805">Transcription regulation</keyword>
<dbReference type="OrthoDB" id="9796526at2"/>
<dbReference type="InterPro" id="IPR036390">
    <property type="entry name" value="WH_DNA-bd_sf"/>
</dbReference>
<comment type="similarity">
    <text evidence="1">Belongs to the LysR transcriptional regulatory family.</text>
</comment>
<dbReference type="Gene3D" id="1.10.10.10">
    <property type="entry name" value="Winged helix-like DNA-binding domain superfamily/Winged helix DNA-binding domain"/>
    <property type="match status" value="1"/>
</dbReference>
<dbReference type="InterPro" id="IPR000847">
    <property type="entry name" value="LysR_HTH_N"/>
</dbReference>
<evidence type="ECO:0000256" key="2">
    <source>
        <dbReference type="ARBA" id="ARBA00023015"/>
    </source>
</evidence>
<name>A0A6N6JIJ6_9RHOB</name>
<evidence type="ECO:0000256" key="4">
    <source>
        <dbReference type="ARBA" id="ARBA00023163"/>
    </source>
</evidence>
<gene>
    <name evidence="6" type="ORF">KIN_27240</name>
</gene>
<keyword evidence="3" id="KW-0238">DNA-binding</keyword>
<dbReference type="PROSITE" id="PS50931">
    <property type="entry name" value="HTH_LYSR"/>
    <property type="match status" value="1"/>
</dbReference>
<dbReference type="Pfam" id="PF00126">
    <property type="entry name" value="HTH_1"/>
    <property type="match status" value="1"/>
</dbReference>
<dbReference type="PANTHER" id="PTHR30537">
    <property type="entry name" value="HTH-TYPE TRANSCRIPTIONAL REGULATOR"/>
    <property type="match status" value="1"/>
</dbReference>
<dbReference type="GO" id="GO:0006351">
    <property type="term" value="P:DNA-templated transcription"/>
    <property type="evidence" value="ECO:0007669"/>
    <property type="project" value="TreeGrafter"/>
</dbReference>
<evidence type="ECO:0000259" key="5">
    <source>
        <dbReference type="PROSITE" id="PS50931"/>
    </source>
</evidence>
<comment type="caution">
    <text evidence="6">The sequence shown here is derived from an EMBL/GenBank/DDBJ whole genome shotgun (WGS) entry which is preliminary data.</text>
</comment>
<evidence type="ECO:0000256" key="1">
    <source>
        <dbReference type="ARBA" id="ARBA00009437"/>
    </source>
</evidence>